<keyword evidence="2" id="KW-1185">Reference proteome</keyword>
<dbReference type="Proteomes" id="UP000250163">
    <property type="component" value="Chromosome MORIYA"/>
</dbReference>
<name>A0A330LR84_9GAMM</name>
<dbReference type="KEGG" id="mya:MORIYA_2709"/>
<evidence type="ECO:0000313" key="1">
    <source>
        <dbReference type="EMBL" id="SQD79179.1"/>
    </source>
</evidence>
<organism evidence="1 2">
    <name type="scientific">Moritella yayanosii</name>
    <dbReference type="NCBI Taxonomy" id="69539"/>
    <lineage>
        <taxon>Bacteria</taxon>
        <taxon>Pseudomonadati</taxon>
        <taxon>Pseudomonadota</taxon>
        <taxon>Gammaproteobacteria</taxon>
        <taxon>Alteromonadales</taxon>
        <taxon>Moritellaceae</taxon>
        <taxon>Moritella</taxon>
    </lineage>
</organism>
<reference evidence="2" key="1">
    <citation type="submission" date="2018-05" db="EMBL/GenBank/DDBJ databases">
        <authorList>
            <person name="Cea G.-C."/>
            <person name="William W."/>
        </authorList>
    </citation>
    <scope>NUCLEOTIDE SEQUENCE [LARGE SCALE GENOMIC DNA]</scope>
    <source>
        <strain evidence="2">DB21MT 5</strain>
    </source>
</reference>
<dbReference type="EMBL" id="LS483250">
    <property type="protein sequence ID" value="SQD79179.1"/>
    <property type="molecule type" value="Genomic_DNA"/>
</dbReference>
<protein>
    <recommendedName>
        <fullName evidence="3">AraC-type arabinose-binding/dimerisation domain-containing protein</fullName>
    </recommendedName>
</protein>
<evidence type="ECO:0008006" key="3">
    <source>
        <dbReference type="Google" id="ProtNLM"/>
    </source>
</evidence>
<dbReference type="RefSeq" id="WP_112715706.1">
    <property type="nucleotide sequence ID" value="NZ_LS483250.1"/>
</dbReference>
<dbReference type="AlphaFoldDB" id="A0A330LR84"/>
<sequence length="132" mass="15030">MSLPIEYTRLNLLALAKTKRQRQYKAQWLIIRQGELNIRLGKTLFTLNQSQSIWLPHDCLYAIESITASQIDILAFSARVTASLPTTLCQFTTPSLLPVLIDELMTTDKTTTSAQHLLQVCLDQVHKLTEHH</sequence>
<accession>A0A330LR84</accession>
<evidence type="ECO:0000313" key="2">
    <source>
        <dbReference type="Proteomes" id="UP000250163"/>
    </source>
</evidence>
<dbReference type="OrthoDB" id="5916374at2"/>
<proteinExistence type="predicted"/>
<gene>
    <name evidence="1" type="ORF">MORIYA_2709</name>
</gene>